<dbReference type="InterPro" id="IPR036593">
    <property type="entry name" value="CPE0013-like_sf"/>
</dbReference>
<reference evidence="1 2" key="1">
    <citation type="journal article" date="2012" name="J. Bacteriol.">
        <title>Complete genome sequence of the hyperthermophilic cellulolytic Crenarchaeon 'Thermogladius cellulolyticus' 1633.</title>
        <authorList>
            <person name="Mardanov A.V."/>
            <person name="Kochetkova T.V."/>
            <person name="Beletsky A.V."/>
            <person name="Bonch-Osmolovskaya E.A."/>
            <person name="Ravin N.V."/>
            <person name="Skryabin K.G."/>
        </authorList>
    </citation>
    <scope>NUCLEOTIDE SEQUENCE [LARGE SCALE GENOMIC DNA]</scope>
    <source>
        <strain evidence="2">DSM 22663 / VKM B-2946 / 1633</strain>
    </source>
</reference>
<gene>
    <name evidence="1" type="ordered locus">TCELL_1030</name>
</gene>
<name>I3TFB5_THEC1</name>
<dbReference type="Pfam" id="PF07892">
    <property type="entry name" value="DUF1667"/>
    <property type="match status" value="1"/>
</dbReference>
<sequence>MMEKLKDVVLRAPVNIGDVVLRDVCCTDVVATRRVARVAT</sequence>
<evidence type="ECO:0000313" key="1">
    <source>
        <dbReference type="EMBL" id="AFK51453.1"/>
    </source>
</evidence>
<dbReference type="eggNOG" id="arCOG05739">
    <property type="taxonomic scope" value="Archaea"/>
</dbReference>
<accession>I3TFB5</accession>
<dbReference type="HOGENOM" id="CLU_3283052_0_0_2"/>
<dbReference type="Proteomes" id="UP000005270">
    <property type="component" value="Chromosome"/>
</dbReference>
<dbReference type="AlphaFoldDB" id="I3TFB5"/>
<keyword evidence="2" id="KW-1185">Reference proteome</keyword>
<protein>
    <submittedName>
        <fullName evidence="1">Uncharacterized protein</fullName>
    </submittedName>
</protein>
<dbReference type="SUPFAM" id="SSF160148">
    <property type="entry name" value="CPE0013-like"/>
    <property type="match status" value="1"/>
</dbReference>
<dbReference type="InterPro" id="IPR012460">
    <property type="entry name" value="DUF1667"/>
</dbReference>
<proteinExistence type="predicted"/>
<dbReference type="EMBL" id="CP003531">
    <property type="protein sequence ID" value="AFK51453.1"/>
    <property type="molecule type" value="Genomic_DNA"/>
</dbReference>
<evidence type="ECO:0000313" key="2">
    <source>
        <dbReference type="Proteomes" id="UP000005270"/>
    </source>
</evidence>
<dbReference type="InParanoid" id="I3TFB5"/>
<dbReference type="Gene3D" id="3.10.530.10">
    <property type="entry name" value="CPE0013-like"/>
    <property type="match status" value="1"/>
</dbReference>
<dbReference type="KEGG" id="thg:TCELL_1030"/>
<organism evidence="1 2">
    <name type="scientific">Thermogladius calderae (strain DSM 22663 / VKM B-2946 / 1633)</name>
    <dbReference type="NCBI Taxonomy" id="1184251"/>
    <lineage>
        <taxon>Archaea</taxon>
        <taxon>Thermoproteota</taxon>
        <taxon>Thermoprotei</taxon>
        <taxon>Desulfurococcales</taxon>
        <taxon>Desulfurococcaceae</taxon>
        <taxon>Thermogladius</taxon>
    </lineage>
</organism>